<evidence type="ECO:0000313" key="1">
    <source>
        <dbReference type="EMBL" id="PMS35615.1"/>
    </source>
</evidence>
<name>A0A2N7X2A9_9BURK</name>
<comment type="caution">
    <text evidence="1">The sequence shown here is derived from an EMBL/GenBank/DDBJ whole genome shotgun (WGS) entry which is preliminary data.</text>
</comment>
<dbReference type="Proteomes" id="UP000235777">
    <property type="component" value="Unassembled WGS sequence"/>
</dbReference>
<dbReference type="EMBL" id="PNYC01000010">
    <property type="protein sequence ID" value="PMS35615.1"/>
    <property type="molecule type" value="Genomic_DNA"/>
</dbReference>
<proteinExistence type="predicted"/>
<keyword evidence="2" id="KW-1185">Reference proteome</keyword>
<evidence type="ECO:0000313" key="2">
    <source>
        <dbReference type="Proteomes" id="UP000235777"/>
    </source>
</evidence>
<reference evidence="1 2" key="1">
    <citation type="submission" date="2018-01" db="EMBL/GenBank/DDBJ databases">
        <title>Whole genome analyses suggest that Burkholderia sensu lato contains two further novel genera in the rhizoxinica-symbiotica group Mycetohabitans gen. nov., and Trinickia gen. nov.: implications for the evolution of diazotrophy and nodulation in the Burkholderiaceae.</title>
        <authorList>
            <person name="Estrada-de los Santos P."/>
            <person name="Palmer M."/>
            <person name="Chavez-Ramirez B."/>
            <person name="Beukes C."/>
            <person name="Steenkamp E.T."/>
            <person name="Hirsch A.M."/>
            <person name="Manyaka P."/>
            <person name="Maluk M."/>
            <person name="Lafos M."/>
            <person name="Crook M."/>
            <person name="Gross E."/>
            <person name="Simon M.F."/>
            <person name="Bueno dos Reis Junior F."/>
            <person name="Poole P.S."/>
            <person name="Venter S.N."/>
            <person name="James E.K."/>
        </authorList>
    </citation>
    <scope>NUCLEOTIDE SEQUENCE [LARGE SCALE GENOMIC DNA]</scope>
    <source>
        <strain evidence="1 2">JPY 581</strain>
    </source>
</reference>
<accession>A0A2N7X2A9</accession>
<sequence>MLPSKRLCQFVASSFIGAQMHGLSSMFFVTTPVLKLAISKGCCRDDVFVERVWRSIKYEECF</sequence>
<dbReference type="AlphaFoldDB" id="A0A2N7X2A9"/>
<gene>
    <name evidence="1" type="ORF">C0Z20_17145</name>
</gene>
<organism evidence="1 2">
    <name type="scientific">Trinickia symbiotica</name>
    <dbReference type="NCBI Taxonomy" id="863227"/>
    <lineage>
        <taxon>Bacteria</taxon>
        <taxon>Pseudomonadati</taxon>
        <taxon>Pseudomonadota</taxon>
        <taxon>Betaproteobacteria</taxon>
        <taxon>Burkholderiales</taxon>
        <taxon>Burkholderiaceae</taxon>
        <taxon>Trinickia</taxon>
    </lineage>
</organism>
<protein>
    <submittedName>
        <fullName evidence="1">Uncharacterized protein</fullName>
    </submittedName>
</protein>